<name>A0A9N9PKV1_9GLOM</name>
<sequence>RFFRASKFVTKSVSLGKIITSIVLGISDWPARSEGYDRTDTGLTKSCSITKATGTDIFSVGSQTMFWKAMLSWPARIKHNRLYRQEQENVRWMIIPQTLRIWRFLELPILQLEIWYKECKFGKKLLPQLLLVIPSRTEECPSNDKFLKPYASGGLELPILQSEIRYKELLVGRPRSEAQIYQRGDNCFDISCTNEG</sequence>
<feature type="non-terminal residue" evidence="1">
    <location>
        <position position="196"/>
    </location>
</feature>
<feature type="non-terminal residue" evidence="1">
    <location>
        <position position="1"/>
    </location>
</feature>
<comment type="caution">
    <text evidence="1">The sequence shown here is derived from an EMBL/GenBank/DDBJ whole genome shotgun (WGS) entry which is preliminary data.</text>
</comment>
<dbReference type="EMBL" id="CAJVQA010057524">
    <property type="protein sequence ID" value="CAG8826539.1"/>
    <property type="molecule type" value="Genomic_DNA"/>
</dbReference>
<reference evidence="1" key="1">
    <citation type="submission" date="2021-06" db="EMBL/GenBank/DDBJ databases">
        <authorList>
            <person name="Kallberg Y."/>
            <person name="Tangrot J."/>
            <person name="Rosling A."/>
        </authorList>
    </citation>
    <scope>NUCLEOTIDE SEQUENCE</scope>
    <source>
        <strain evidence="1">FL966</strain>
    </source>
</reference>
<protein>
    <submittedName>
        <fullName evidence="1">5643_t:CDS:1</fullName>
    </submittedName>
</protein>
<keyword evidence="2" id="KW-1185">Reference proteome</keyword>
<gene>
    <name evidence="1" type="ORF">CPELLU_LOCUS20224</name>
</gene>
<evidence type="ECO:0000313" key="1">
    <source>
        <dbReference type="EMBL" id="CAG8826539.1"/>
    </source>
</evidence>
<accession>A0A9N9PKV1</accession>
<dbReference type="AlphaFoldDB" id="A0A9N9PKV1"/>
<evidence type="ECO:0000313" key="2">
    <source>
        <dbReference type="Proteomes" id="UP000789759"/>
    </source>
</evidence>
<proteinExistence type="predicted"/>
<organism evidence="1 2">
    <name type="scientific">Cetraspora pellucida</name>
    <dbReference type="NCBI Taxonomy" id="1433469"/>
    <lineage>
        <taxon>Eukaryota</taxon>
        <taxon>Fungi</taxon>
        <taxon>Fungi incertae sedis</taxon>
        <taxon>Mucoromycota</taxon>
        <taxon>Glomeromycotina</taxon>
        <taxon>Glomeromycetes</taxon>
        <taxon>Diversisporales</taxon>
        <taxon>Gigasporaceae</taxon>
        <taxon>Cetraspora</taxon>
    </lineage>
</organism>
<dbReference type="Proteomes" id="UP000789759">
    <property type="component" value="Unassembled WGS sequence"/>
</dbReference>